<dbReference type="GO" id="GO:0032259">
    <property type="term" value="P:methylation"/>
    <property type="evidence" value="ECO:0007669"/>
    <property type="project" value="UniProtKB-KW"/>
</dbReference>
<evidence type="ECO:0000313" key="3">
    <source>
        <dbReference type="Proteomes" id="UP000199155"/>
    </source>
</evidence>
<feature type="domain" description="Methyltransferase type 11" evidence="1">
    <location>
        <begin position="48"/>
        <end position="141"/>
    </location>
</feature>
<keyword evidence="3" id="KW-1185">Reference proteome</keyword>
<dbReference type="InterPro" id="IPR052356">
    <property type="entry name" value="Thiol_S-MT"/>
</dbReference>
<keyword evidence="2" id="KW-0808">Transferase</keyword>
<protein>
    <submittedName>
        <fullName evidence="2">Methyltransferase domain-containing protein</fullName>
    </submittedName>
</protein>
<dbReference type="Pfam" id="PF08241">
    <property type="entry name" value="Methyltransf_11"/>
    <property type="match status" value="1"/>
</dbReference>
<dbReference type="EMBL" id="FNFF01000033">
    <property type="protein sequence ID" value="SDL38662.1"/>
    <property type="molecule type" value="Genomic_DNA"/>
</dbReference>
<dbReference type="Gene3D" id="3.40.50.150">
    <property type="entry name" value="Vaccinia Virus protein VP39"/>
    <property type="match status" value="1"/>
</dbReference>
<dbReference type="AlphaFoldDB" id="A0A1G9JMX1"/>
<proteinExistence type="predicted"/>
<dbReference type="Proteomes" id="UP000199155">
    <property type="component" value="Unassembled WGS sequence"/>
</dbReference>
<dbReference type="PANTHER" id="PTHR45036:SF1">
    <property type="entry name" value="METHYLTRANSFERASE LIKE 7A"/>
    <property type="match status" value="1"/>
</dbReference>
<name>A0A1G9JMX1_9ACTN</name>
<dbReference type="OrthoDB" id="65624at2"/>
<dbReference type="InterPro" id="IPR029063">
    <property type="entry name" value="SAM-dependent_MTases_sf"/>
</dbReference>
<dbReference type="STRING" id="417292.SAMN05421806_1332"/>
<dbReference type="PANTHER" id="PTHR45036">
    <property type="entry name" value="METHYLTRANSFERASE LIKE 7B"/>
    <property type="match status" value="1"/>
</dbReference>
<evidence type="ECO:0000259" key="1">
    <source>
        <dbReference type="Pfam" id="PF08241"/>
    </source>
</evidence>
<accession>A0A1G9JMX1</accession>
<dbReference type="RefSeq" id="WP_093618204.1">
    <property type="nucleotide sequence ID" value="NZ_FNFF01000033.1"/>
</dbReference>
<dbReference type="InterPro" id="IPR013216">
    <property type="entry name" value="Methyltransf_11"/>
</dbReference>
<keyword evidence="2" id="KW-0489">Methyltransferase</keyword>
<sequence length="219" mass="23334">MEQSTRQTAKARPVFARCYARCFGPAMEKAGIDEHRRRLLAGLSGEVLEVGAGNGLNFPYYPPEATRLTAVEPEARLRSAAAAAASEGLRVEVVDGRAEQLPSPDASFDAVVVSMVLCSVTAPGAALAEAYRVLRPDGQLRFFEHVQAESRAMRGVQRLVDATVWPLLCGGCHTGRDTAAAIARAGFTITELDRFAFPETAIPLPAATHILGTARKAAS</sequence>
<reference evidence="2 3" key="1">
    <citation type="submission" date="2016-10" db="EMBL/GenBank/DDBJ databases">
        <authorList>
            <person name="de Groot N.N."/>
        </authorList>
    </citation>
    <scope>NUCLEOTIDE SEQUENCE [LARGE SCALE GENOMIC DNA]</scope>
    <source>
        <strain evidence="2 3">CGMCC 4.5727</strain>
    </source>
</reference>
<evidence type="ECO:0000313" key="2">
    <source>
        <dbReference type="EMBL" id="SDL38662.1"/>
    </source>
</evidence>
<organism evidence="2 3">
    <name type="scientific">Streptomyces indicus</name>
    <dbReference type="NCBI Taxonomy" id="417292"/>
    <lineage>
        <taxon>Bacteria</taxon>
        <taxon>Bacillati</taxon>
        <taxon>Actinomycetota</taxon>
        <taxon>Actinomycetes</taxon>
        <taxon>Kitasatosporales</taxon>
        <taxon>Streptomycetaceae</taxon>
        <taxon>Streptomyces</taxon>
    </lineage>
</organism>
<gene>
    <name evidence="2" type="ORF">SAMN05421806_1332</name>
</gene>
<dbReference type="CDD" id="cd02440">
    <property type="entry name" value="AdoMet_MTases"/>
    <property type="match status" value="1"/>
</dbReference>
<dbReference type="GO" id="GO:0008757">
    <property type="term" value="F:S-adenosylmethionine-dependent methyltransferase activity"/>
    <property type="evidence" value="ECO:0007669"/>
    <property type="project" value="InterPro"/>
</dbReference>
<dbReference type="SUPFAM" id="SSF53335">
    <property type="entry name" value="S-adenosyl-L-methionine-dependent methyltransferases"/>
    <property type="match status" value="1"/>
</dbReference>